<comment type="caution">
    <text evidence="11">The sequence shown here is derived from an EMBL/GenBank/DDBJ whole genome shotgun (WGS) entry which is preliminary data.</text>
</comment>
<dbReference type="SMART" id="SM00078">
    <property type="entry name" value="IlGF"/>
    <property type="match status" value="1"/>
</dbReference>
<dbReference type="PANTHER" id="PTHR20968">
    <property type="entry name" value="ILGF DOMAIN-CONTAINING PROTEIN"/>
    <property type="match status" value="1"/>
</dbReference>
<dbReference type="InterPro" id="IPR036438">
    <property type="entry name" value="Insulin-like_sf"/>
</dbReference>
<dbReference type="GO" id="GO:0001664">
    <property type="term" value="F:G protein-coupled receptor binding"/>
    <property type="evidence" value="ECO:0007669"/>
    <property type="project" value="TreeGrafter"/>
</dbReference>
<dbReference type="OrthoDB" id="9443437at2759"/>
<protein>
    <submittedName>
        <fullName evidence="11">Relaxin 3</fullName>
    </submittedName>
</protein>
<keyword evidence="12" id="KW-1185">Reference proteome</keyword>
<keyword evidence="4" id="KW-0964">Secreted</keyword>
<feature type="domain" description="Insulin-like" evidence="10">
    <location>
        <begin position="33"/>
        <end position="140"/>
    </location>
</feature>
<dbReference type="InterPro" id="IPR051777">
    <property type="entry name" value="Insulin-like_neuro_ligands"/>
</dbReference>
<keyword evidence="7 9" id="KW-0732">Signal</keyword>
<evidence type="ECO:0000256" key="8">
    <source>
        <dbReference type="ARBA" id="ARBA00023157"/>
    </source>
</evidence>
<dbReference type="GO" id="GO:0005576">
    <property type="term" value="C:extracellular region"/>
    <property type="evidence" value="ECO:0007669"/>
    <property type="project" value="UniProtKB-SubCell"/>
</dbReference>
<dbReference type="InterPro" id="IPR022353">
    <property type="entry name" value="Insulin_CS"/>
</dbReference>
<evidence type="ECO:0000256" key="2">
    <source>
        <dbReference type="ARBA" id="ARBA00009034"/>
    </source>
</evidence>
<sequence>MAKHPLLLLLSVWVMAGALWLETEAREVSEDRVKICGWKIIRAIIFTCGNSRWRRLDILAHEAMGDAFPDAEPDADSKLEEAVASSEWLALTKSPQAFYRSKRSWQGTPEALQAPRDIVIELASNCCTLGCSESEISRLC</sequence>
<organism evidence="11 12">
    <name type="scientific">Molossus molossus</name>
    <name type="common">Pallas' mastiff bat</name>
    <name type="synonym">Vespertilio molossus</name>
    <dbReference type="NCBI Taxonomy" id="27622"/>
    <lineage>
        <taxon>Eukaryota</taxon>
        <taxon>Metazoa</taxon>
        <taxon>Chordata</taxon>
        <taxon>Craniata</taxon>
        <taxon>Vertebrata</taxon>
        <taxon>Euteleostomi</taxon>
        <taxon>Mammalia</taxon>
        <taxon>Eutheria</taxon>
        <taxon>Laurasiatheria</taxon>
        <taxon>Chiroptera</taxon>
        <taxon>Yangochiroptera</taxon>
        <taxon>Molossidae</taxon>
        <taxon>Molossus</taxon>
    </lineage>
</organism>
<dbReference type="Proteomes" id="UP000550707">
    <property type="component" value="Unassembled WGS sequence"/>
</dbReference>
<comment type="similarity">
    <text evidence="2">Belongs to the insulin family.</text>
</comment>
<dbReference type="PROSITE" id="PS00262">
    <property type="entry name" value="INSULIN"/>
    <property type="match status" value="1"/>
</dbReference>
<dbReference type="InParanoid" id="A0A7J8IC03"/>
<dbReference type="PANTHER" id="PTHR20968:SF0">
    <property type="entry name" value="RELAXIN-3"/>
    <property type="match status" value="1"/>
</dbReference>
<keyword evidence="6" id="KW-0372">Hormone</keyword>
<evidence type="ECO:0000256" key="6">
    <source>
        <dbReference type="ARBA" id="ARBA00022702"/>
    </source>
</evidence>
<dbReference type="FunCoup" id="A0A7J8IC03">
    <property type="interactions" value="133"/>
</dbReference>
<keyword evidence="8" id="KW-1015">Disulfide bond</keyword>
<keyword evidence="5" id="KW-0165">Cleavage on pair of basic residues</keyword>
<evidence type="ECO:0000256" key="9">
    <source>
        <dbReference type="SAM" id="SignalP"/>
    </source>
</evidence>
<feature type="chain" id="PRO_5029717040" evidence="9">
    <location>
        <begin position="26"/>
        <end position="140"/>
    </location>
</feature>
<comment type="subunit">
    <text evidence="3">Heterodimer of a B chain and an A chain linked by two disulfide bonds.</text>
</comment>
<proteinExistence type="inferred from homology"/>
<evidence type="ECO:0000259" key="10">
    <source>
        <dbReference type="SMART" id="SM00078"/>
    </source>
</evidence>
<gene>
    <name evidence="11" type="ORF">HJG59_015644</name>
</gene>
<dbReference type="SUPFAM" id="SSF56994">
    <property type="entry name" value="Insulin-like"/>
    <property type="match status" value="1"/>
</dbReference>
<dbReference type="EMBL" id="JACASF010000004">
    <property type="protein sequence ID" value="KAF6481831.1"/>
    <property type="molecule type" value="Genomic_DNA"/>
</dbReference>
<dbReference type="GO" id="GO:0005179">
    <property type="term" value="F:hormone activity"/>
    <property type="evidence" value="ECO:0007669"/>
    <property type="project" value="UniProtKB-KW"/>
</dbReference>
<evidence type="ECO:0000256" key="3">
    <source>
        <dbReference type="ARBA" id="ARBA00011207"/>
    </source>
</evidence>
<dbReference type="InterPro" id="IPR016179">
    <property type="entry name" value="Insulin-like"/>
</dbReference>
<name>A0A7J8IC03_MOLMO</name>
<evidence type="ECO:0000256" key="5">
    <source>
        <dbReference type="ARBA" id="ARBA00022685"/>
    </source>
</evidence>
<evidence type="ECO:0000313" key="11">
    <source>
        <dbReference type="EMBL" id="KAF6481831.1"/>
    </source>
</evidence>
<evidence type="ECO:0000256" key="1">
    <source>
        <dbReference type="ARBA" id="ARBA00004613"/>
    </source>
</evidence>
<evidence type="ECO:0000256" key="4">
    <source>
        <dbReference type="ARBA" id="ARBA00022525"/>
    </source>
</evidence>
<accession>A0A7J8IC03</accession>
<dbReference type="CDD" id="cd04365">
    <property type="entry name" value="IlGF_relaxin_like"/>
    <property type="match status" value="1"/>
</dbReference>
<evidence type="ECO:0000256" key="7">
    <source>
        <dbReference type="ARBA" id="ARBA00022729"/>
    </source>
</evidence>
<feature type="signal peptide" evidence="9">
    <location>
        <begin position="1"/>
        <end position="25"/>
    </location>
</feature>
<comment type="subcellular location">
    <subcellularLocation>
        <location evidence="1">Secreted</location>
    </subcellularLocation>
</comment>
<dbReference type="AlphaFoldDB" id="A0A7J8IC03"/>
<evidence type="ECO:0000313" key="12">
    <source>
        <dbReference type="Proteomes" id="UP000550707"/>
    </source>
</evidence>
<reference evidence="11 12" key="1">
    <citation type="journal article" date="2020" name="Nature">
        <title>Six reference-quality genomes reveal evolution of bat adaptations.</title>
        <authorList>
            <person name="Jebb D."/>
            <person name="Huang Z."/>
            <person name="Pippel M."/>
            <person name="Hughes G.M."/>
            <person name="Lavrichenko K."/>
            <person name="Devanna P."/>
            <person name="Winkler S."/>
            <person name="Jermiin L.S."/>
            <person name="Skirmuntt E.C."/>
            <person name="Katzourakis A."/>
            <person name="Burkitt-Gray L."/>
            <person name="Ray D.A."/>
            <person name="Sullivan K.A.M."/>
            <person name="Roscito J.G."/>
            <person name="Kirilenko B.M."/>
            <person name="Davalos L.M."/>
            <person name="Corthals A.P."/>
            <person name="Power M.L."/>
            <person name="Jones G."/>
            <person name="Ransome R.D."/>
            <person name="Dechmann D.K.N."/>
            <person name="Locatelli A.G."/>
            <person name="Puechmaille S.J."/>
            <person name="Fedrigo O."/>
            <person name="Jarvis E.D."/>
            <person name="Hiller M."/>
            <person name="Vernes S.C."/>
            <person name="Myers E.W."/>
            <person name="Teeling E.C."/>
        </authorList>
    </citation>
    <scope>NUCLEOTIDE SEQUENCE [LARGE SCALE GENOMIC DNA]</scope>
    <source>
        <strain evidence="11">MMolMol1</strain>
        <tissue evidence="11">Muscle</tissue>
    </source>
</reference>